<accession>A0AA43QK18</accession>
<organism evidence="3 4">
    <name type="scientific">Ramalina farinacea</name>
    <dbReference type="NCBI Taxonomy" id="258253"/>
    <lineage>
        <taxon>Eukaryota</taxon>
        <taxon>Fungi</taxon>
        <taxon>Dikarya</taxon>
        <taxon>Ascomycota</taxon>
        <taxon>Pezizomycotina</taxon>
        <taxon>Lecanoromycetes</taxon>
        <taxon>OSLEUM clade</taxon>
        <taxon>Lecanoromycetidae</taxon>
        <taxon>Lecanorales</taxon>
        <taxon>Lecanorineae</taxon>
        <taxon>Ramalinaceae</taxon>
        <taxon>Ramalina</taxon>
    </lineage>
</organism>
<dbReference type="PANTHER" id="PTHR35186:SF4">
    <property type="entry name" value="PRION-INHIBITION AND PROPAGATION HELO DOMAIN-CONTAINING PROTEIN"/>
    <property type="match status" value="1"/>
</dbReference>
<comment type="caution">
    <text evidence="3">The sequence shown here is derived from an EMBL/GenBank/DDBJ whole genome shotgun (WGS) entry which is preliminary data.</text>
</comment>
<feature type="region of interest" description="Disordered" evidence="1">
    <location>
        <begin position="216"/>
        <end position="243"/>
    </location>
</feature>
<keyword evidence="4" id="KW-1185">Reference proteome</keyword>
<gene>
    <name evidence="3" type="ORF">OHK93_006030</name>
</gene>
<proteinExistence type="predicted"/>
<dbReference type="EMBL" id="JAPUFD010000004">
    <property type="protein sequence ID" value="MDI1486769.1"/>
    <property type="molecule type" value="Genomic_DNA"/>
</dbReference>
<evidence type="ECO:0000313" key="3">
    <source>
        <dbReference type="EMBL" id="MDI1486769.1"/>
    </source>
</evidence>
<evidence type="ECO:0000256" key="1">
    <source>
        <dbReference type="SAM" id="MobiDB-lite"/>
    </source>
</evidence>
<feature type="compositionally biased region" description="Polar residues" evidence="1">
    <location>
        <begin position="216"/>
        <end position="234"/>
    </location>
</feature>
<sequence>MSGIEVVSLVLGAVPVVIWGLGQYKTTRDIWRRSRSKALLVDRLVESLEEQKILIEIDLQLLLRAADLEDGEIASLHHSAVYDILCDPDVVEGLTQFLGPLYNPYQKALLRCLRILADIARNIEGLTVGGQHEDDALLLLNLIKAQADNKQPSKWRQASGKIRFALKKEELDARISELDASTNMLSRLRSFGARLKDEIQAPDKIVKLFSQIQRHTGHLSSTEGPKSPSKNSFQLPEPKESPKMNTVQDLCAVLRKASSDQESLRLHLSKSEGLQSERCPVLLATAEAVSKAPEDCITLGQVIQSAHASRGLSRQWTWNQRMLLASRLASSLLEFHSTPWLGDCWKKEGIYFLGSANRDMSEDATLHFDANEPFISRDFPPNPADRGHEPPNAKAALLELGILLLEIWHIASFEQYAVGKGVASESTYGARYDLAHSWFEDTAENILRFYADPVCRCIEGTFASDGPMLDWNDRQFRRSICENVVKPLWEICSGKKPYN</sequence>
<dbReference type="Pfam" id="PF24476">
    <property type="entry name" value="DUF7580"/>
    <property type="match status" value="1"/>
</dbReference>
<name>A0AA43QK18_9LECA</name>
<dbReference type="Proteomes" id="UP001161017">
    <property type="component" value="Unassembled WGS sequence"/>
</dbReference>
<feature type="domain" description="DUF7580" evidence="2">
    <location>
        <begin position="243"/>
        <end position="488"/>
    </location>
</feature>
<dbReference type="InterPro" id="IPR056002">
    <property type="entry name" value="DUF7580"/>
</dbReference>
<dbReference type="PANTHER" id="PTHR35186">
    <property type="entry name" value="ANK_REP_REGION DOMAIN-CONTAINING PROTEIN"/>
    <property type="match status" value="1"/>
</dbReference>
<reference evidence="3" key="1">
    <citation type="journal article" date="2023" name="Genome Biol. Evol.">
        <title>First Whole Genome Sequence and Flow Cytometry Genome Size Data for the Lichen-Forming Fungus Ramalina farinacea (Ascomycota).</title>
        <authorList>
            <person name="Llewellyn T."/>
            <person name="Mian S."/>
            <person name="Hill R."/>
            <person name="Leitch I.J."/>
            <person name="Gaya E."/>
        </authorList>
    </citation>
    <scope>NUCLEOTIDE SEQUENCE</scope>
    <source>
        <strain evidence="3">LIQ254RAFAR</strain>
    </source>
</reference>
<protein>
    <recommendedName>
        <fullName evidence="2">DUF7580 domain-containing protein</fullName>
    </recommendedName>
</protein>
<dbReference type="AlphaFoldDB" id="A0AA43QK18"/>
<evidence type="ECO:0000313" key="4">
    <source>
        <dbReference type="Proteomes" id="UP001161017"/>
    </source>
</evidence>
<evidence type="ECO:0000259" key="2">
    <source>
        <dbReference type="Pfam" id="PF24476"/>
    </source>
</evidence>